<proteinExistence type="predicted"/>
<name>A0ACC2LMG8_PERAE</name>
<evidence type="ECO:0000313" key="2">
    <source>
        <dbReference type="Proteomes" id="UP001234297"/>
    </source>
</evidence>
<dbReference type="Proteomes" id="UP001234297">
    <property type="component" value="Chromosome 3"/>
</dbReference>
<gene>
    <name evidence="1" type="ORF">MRB53_008917</name>
</gene>
<sequence>MSPGNKGHVAFLAFPFGSHAAALLSLAHKLAEWAPEVAFSFFTTSKSNGSLSSWPTISNIRLYDVADGLPEGHVSSRNVEDEIELFLRAAPGNFREALKRVDEKVSCVVSDAFLWFAGHVAEEMGVPWVSMWASSACSLTAHVNTDLIRQMIGTQPDVVSASLNKALDFIPGCSMFRVRDLPEGVVFGPLDSLFFKSLHRMGRELPRATAIVFNTIEEIESTPVLDHLRTLLNRCLPVGPLTLLSLTRPEAGSDPDSSLAWLESQAHAAVAYVCFGRVAAPPPSELAALAEGLEASGAHFLWSLKDKHRESLPAGFLDRTKKRGLVVPWAPQSRVLGHLAVGAFLSHGGWNSVLESITEGVPMMCRPFFGDHRIAAQFSSNLGIAIVVKGGVLTREAVIDGLDMLLNREEGKKMREKMGSIKLIAKNSVSETGSCTKNLKTVLEIIKGSAEPKPN</sequence>
<accession>A0ACC2LMG8</accession>
<organism evidence="1 2">
    <name type="scientific">Persea americana</name>
    <name type="common">Avocado</name>
    <dbReference type="NCBI Taxonomy" id="3435"/>
    <lineage>
        <taxon>Eukaryota</taxon>
        <taxon>Viridiplantae</taxon>
        <taxon>Streptophyta</taxon>
        <taxon>Embryophyta</taxon>
        <taxon>Tracheophyta</taxon>
        <taxon>Spermatophyta</taxon>
        <taxon>Magnoliopsida</taxon>
        <taxon>Magnoliidae</taxon>
        <taxon>Laurales</taxon>
        <taxon>Lauraceae</taxon>
        <taxon>Persea</taxon>
    </lineage>
</organism>
<comment type="caution">
    <text evidence="1">The sequence shown here is derived from an EMBL/GenBank/DDBJ whole genome shotgun (WGS) entry which is preliminary data.</text>
</comment>
<keyword evidence="2" id="KW-1185">Reference proteome</keyword>
<evidence type="ECO:0000313" key="1">
    <source>
        <dbReference type="EMBL" id="KAJ8634650.1"/>
    </source>
</evidence>
<protein>
    <submittedName>
        <fullName evidence="1">Uncharacterized protein</fullName>
    </submittedName>
</protein>
<dbReference type="EMBL" id="CM056811">
    <property type="protein sequence ID" value="KAJ8634650.1"/>
    <property type="molecule type" value="Genomic_DNA"/>
</dbReference>
<reference evidence="1 2" key="1">
    <citation type="journal article" date="2022" name="Hortic Res">
        <title>A haplotype resolved chromosomal level avocado genome allows analysis of novel avocado genes.</title>
        <authorList>
            <person name="Nath O."/>
            <person name="Fletcher S.J."/>
            <person name="Hayward A."/>
            <person name="Shaw L.M."/>
            <person name="Masouleh A.K."/>
            <person name="Furtado A."/>
            <person name="Henry R.J."/>
            <person name="Mitter N."/>
        </authorList>
    </citation>
    <scope>NUCLEOTIDE SEQUENCE [LARGE SCALE GENOMIC DNA]</scope>
    <source>
        <strain evidence="2">cv. Hass</strain>
    </source>
</reference>